<evidence type="ECO:0000313" key="3">
    <source>
        <dbReference type="EnsemblProtists" id="EKX38844"/>
    </source>
</evidence>
<keyword evidence="1" id="KW-0175">Coiled coil</keyword>
<dbReference type="EMBL" id="JH993044">
    <property type="protein sequence ID" value="EKX38844.1"/>
    <property type="molecule type" value="Genomic_DNA"/>
</dbReference>
<reference evidence="4" key="2">
    <citation type="submission" date="2012-11" db="EMBL/GenBank/DDBJ databases">
        <authorList>
            <person name="Kuo A."/>
            <person name="Curtis B.A."/>
            <person name="Tanifuji G."/>
            <person name="Burki F."/>
            <person name="Gruber A."/>
            <person name="Irimia M."/>
            <person name="Maruyama S."/>
            <person name="Arias M.C."/>
            <person name="Ball S.G."/>
            <person name="Gile G.H."/>
            <person name="Hirakawa Y."/>
            <person name="Hopkins J.F."/>
            <person name="Rensing S.A."/>
            <person name="Schmutz J."/>
            <person name="Symeonidi A."/>
            <person name="Elias M."/>
            <person name="Eveleigh R.J."/>
            <person name="Herman E.K."/>
            <person name="Klute M.J."/>
            <person name="Nakayama T."/>
            <person name="Obornik M."/>
            <person name="Reyes-Prieto A."/>
            <person name="Armbrust E.V."/>
            <person name="Aves S.J."/>
            <person name="Beiko R.G."/>
            <person name="Coutinho P."/>
            <person name="Dacks J.B."/>
            <person name="Durnford D.G."/>
            <person name="Fast N.M."/>
            <person name="Green B.R."/>
            <person name="Grisdale C."/>
            <person name="Hempe F."/>
            <person name="Henrissat B."/>
            <person name="Hoppner M.P."/>
            <person name="Ishida K.-I."/>
            <person name="Kim E."/>
            <person name="Koreny L."/>
            <person name="Kroth P.G."/>
            <person name="Liu Y."/>
            <person name="Malik S.-B."/>
            <person name="Maier U.G."/>
            <person name="McRose D."/>
            <person name="Mock T."/>
            <person name="Neilson J.A."/>
            <person name="Onodera N.T."/>
            <person name="Poole A.M."/>
            <person name="Pritham E.J."/>
            <person name="Richards T.A."/>
            <person name="Rocap G."/>
            <person name="Roy S.W."/>
            <person name="Sarai C."/>
            <person name="Schaack S."/>
            <person name="Shirato S."/>
            <person name="Slamovits C.H."/>
            <person name="Spencer D.F."/>
            <person name="Suzuki S."/>
            <person name="Worden A.Z."/>
            <person name="Zauner S."/>
            <person name="Barry K."/>
            <person name="Bell C."/>
            <person name="Bharti A.K."/>
            <person name="Crow J.A."/>
            <person name="Grimwood J."/>
            <person name="Kramer R."/>
            <person name="Lindquist E."/>
            <person name="Lucas S."/>
            <person name="Salamov A."/>
            <person name="McFadden G.I."/>
            <person name="Lane C.E."/>
            <person name="Keeling P.J."/>
            <person name="Gray M.W."/>
            <person name="Grigoriev I.V."/>
            <person name="Archibald J.M."/>
        </authorList>
    </citation>
    <scope>NUCLEOTIDE SEQUENCE</scope>
    <source>
        <strain evidence="4">CCMP2712</strain>
    </source>
</reference>
<reference evidence="2 4" key="1">
    <citation type="journal article" date="2012" name="Nature">
        <title>Algal genomes reveal evolutionary mosaicism and the fate of nucleomorphs.</title>
        <authorList>
            <consortium name="DOE Joint Genome Institute"/>
            <person name="Curtis B.A."/>
            <person name="Tanifuji G."/>
            <person name="Burki F."/>
            <person name="Gruber A."/>
            <person name="Irimia M."/>
            <person name="Maruyama S."/>
            <person name="Arias M.C."/>
            <person name="Ball S.G."/>
            <person name="Gile G.H."/>
            <person name="Hirakawa Y."/>
            <person name="Hopkins J.F."/>
            <person name="Kuo A."/>
            <person name="Rensing S.A."/>
            <person name="Schmutz J."/>
            <person name="Symeonidi A."/>
            <person name="Elias M."/>
            <person name="Eveleigh R.J."/>
            <person name="Herman E.K."/>
            <person name="Klute M.J."/>
            <person name="Nakayama T."/>
            <person name="Obornik M."/>
            <person name="Reyes-Prieto A."/>
            <person name="Armbrust E.V."/>
            <person name="Aves S.J."/>
            <person name="Beiko R.G."/>
            <person name="Coutinho P."/>
            <person name="Dacks J.B."/>
            <person name="Durnford D.G."/>
            <person name="Fast N.M."/>
            <person name="Green B.R."/>
            <person name="Grisdale C.J."/>
            <person name="Hempel F."/>
            <person name="Henrissat B."/>
            <person name="Hoppner M.P."/>
            <person name="Ishida K."/>
            <person name="Kim E."/>
            <person name="Koreny L."/>
            <person name="Kroth P.G."/>
            <person name="Liu Y."/>
            <person name="Malik S.B."/>
            <person name="Maier U.G."/>
            <person name="McRose D."/>
            <person name="Mock T."/>
            <person name="Neilson J.A."/>
            <person name="Onodera N.T."/>
            <person name="Poole A.M."/>
            <person name="Pritham E.J."/>
            <person name="Richards T.A."/>
            <person name="Rocap G."/>
            <person name="Roy S.W."/>
            <person name="Sarai C."/>
            <person name="Schaack S."/>
            <person name="Shirato S."/>
            <person name="Slamovits C.H."/>
            <person name="Spencer D.F."/>
            <person name="Suzuki S."/>
            <person name="Worden A.Z."/>
            <person name="Zauner S."/>
            <person name="Barry K."/>
            <person name="Bell C."/>
            <person name="Bharti A.K."/>
            <person name="Crow J.A."/>
            <person name="Grimwood J."/>
            <person name="Kramer R."/>
            <person name="Lindquist E."/>
            <person name="Lucas S."/>
            <person name="Salamov A."/>
            <person name="McFadden G.I."/>
            <person name="Lane C.E."/>
            <person name="Keeling P.J."/>
            <person name="Gray M.W."/>
            <person name="Grigoriev I.V."/>
            <person name="Archibald J.M."/>
        </authorList>
    </citation>
    <scope>NUCLEOTIDE SEQUENCE</scope>
    <source>
        <strain evidence="2 4">CCMP2712</strain>
    </source>
</reference>
<feature type="coiled-coil region" evidence="1">
    <location>
        <begin position="31"/>
        <end position="137"/>
    </location>
</feature>
<dbReference type="KEGG" id="gtt:GUITHDRAFT_114952"/>
<protein>
    <submittedName>
        <fullName evidence="2 3">Uncharacterized protein</fullName>
    </submittedName>
</protein>
<organism evidence="2">
    <name type="scientific">Guillardia theta (strain CCMP2712)</name>
    <name type="common">Cryptophyte</name>
    <dbReference type="NCBI Taxonomy" id="905079"/>
    <lineage>
        <taxon>Eukaryota</taxon>
        <taxon>Cryptophyceae</taxon>
        <taxon>Pyrenomonadales</taxon>
        <taxon>Geminigeraceae</taxon>
        <taxon>Guillardia</taxon>
    </lineage>
</organism>
<evidence type="ECO:0000313" key="4">
    <source>
        <dbReference type="Proteomes" id="UP000011087"/>
    </source>
</evidence>
<dbReference type="AlphaFoldDB" id="L1ISI1"/>
<dbReference type="RefSeq" id="XP_005825824.1">
    <property type="nucleotide sequence ID" value="XM_005825767.1"/>
</dbReference>
<gene>
    <name evidence="2" type="ORF">GUITHDRAFT_114952</name>
</gene>
<accession>L1ISI1</accession>
<proteinExistence type="predicted"/>
<dbReference type="HOGENOM" id="CLU_082279_0_0_1"/>
<evidence type="ECO:0000256" key="1">
    <source>
        <dbReference type="SAM" id="Coils"/>
    </source>
</evidence>
<evidence type="ECO:0000313" key="2">
    <source>
        <dbReference type="EMBL" id="EKX38844.1"/>
    </source>
</evidence>
<name>L1ISI1_GUITC</name>
<dbReference type="GeneID" id="17295610"/>
<dbReference type="OMA" id="FNLAHYE"/>
<dbReference type="EnsemblProtists" id="EKX38844">
    <property type="protein sequence ID" value="EKX38844"/>
    <property type="gene ID" value="GUITHDRAFT_114952"/>
</dbReference>
<dbReference type="Proteomes" id="UP000011087">
    <property type="component" value="Unassembled WGS sequence"/>
</dbReference>
<keyword evidence="4" id="KW-1185">Reference proteome</keyword>
<reference evidence="3" key="3">
    <citation type="submission" date="2015-06" db="UniProtKB">
        <authorList>
            <consortium name="EnsemblProtists"/>
        </authorList>
    </citation>
    <scope>IDENTIFICATION</scope>
</reference>
<sequence length="295" mass="33706">MSPTGSASWWPWQSSIIAHKDEVIALKDKLIADKETQLKDLKTREEKLIAEKETQLKDLKTREEKLIADLKTREDKLIAEKETQLKDLKTREDKLIAEKDKLIAEKDKFIEEKDIRIAEKETQLKDLKSQLLQQEMQSLQELSRVKVIANNRALIEIAMQQYKSDLSLTKGLEMFVNEHLLTVGRDKTTLSMYGREVCNKLRNFGFAAKEDFVQKELKNLMHEISKPLHRPHVSGKIYTGYVVGGEPPLAEALAIVISKLQECKFVKNLDVLLVDGEGKCKCVLSNGDIVEYGEA</sequence>
<dbReference type="PaxDb" id="55529-EKX38844"/>